<dbReference type="Proteomes" id="UP001233999">
    <property type="component" value="Unassembled WGS sequence"/>
</dbReference>
<evidence type="ECO:0000256" key="1">
    <source>
        <dbReference type="SAM" id="Coils"/>
    </source>
</evidence>
<accession>A0AAD8EPU7</accession>
<organism evidence="2 3">
    <name type="scientific">Diploptera punctata</name>
    <name type="common">Pacific beetle cockroach</name>
    <dbReference type="NCBI Taxonomy" id="6984"/>
    <lineage>
        <taxon>Eukaryota</taxon>
        <taxon>Metazoa</taxon>
        <taxon>Ecdysozoa</taxon>
        <taxon>Arthropoda</taxon>
        <taxon>Hexapoda</taxon>
        <taxon>Insecta</taxon>
        <taxon>Pterygota</taxon>
        <taxon>Neoptera</taxon>
        <taxon>Polyneoptera</taxon>
        <taxon>Dictyoptera</taxon>
        <taxon>Blattodea</taxon>
        <taxon>Blaberoidea</taxon>
        <taxon>Blaberidae</taxon>
        <taxon>Diplopterinae</taxon>
        <taxon>Diploptera</taxon>
    </lineage>
</organism>
<comment type="caution">
    <text evidence="2">The sequence shown here is derived from an EMBL/GenBank/DDBJ whole genome shotgun (WGS) entry which is preliminary data.</text>
</comment>
<gene>
    <name evidence="2" type="ORF">L9F63_011683</name>
</gene>
<keyword evidence="3" id="KW-1185">Reference proteome</keyword>
<feature type="non-terminal residue" evidence="2">
    <location>
        <position position="125"/>
    </location>
</feature>
<reference evidence="2" key="2">
    <citation type="submission" date="2023-05" db="EMBL/GenBank/DDBJ databases">
        <authorList>
            <person name="Fouks B."/>
        </authorList>
    </citation>
    <scope>NUCLEOTIDE SEQUENCE</scope>
    <source>
        <strain evidence="2">Stay&amp;Tobe</strain>
        <tissue evidence="2">Testes</tissue>
    </source>
</reference>
<reference evidence="2" key="1">
    <citation type="journal article" date="2023" name="IScience">
        <title>Live-bearing cockroach genome reveals convergent evolutionary mechanisms linked to viviparity in insects and beyond.</title>
        <authorList>
            <person name="Fouks B."/>
            <person name="Harrison M.C."/>
            <person name="Mikhailova A.A."/>
            <person name="Marchal E."/>
            <person name="English S."/>
            <person name="Carruthers M."/>
            <person name="Jennings E.C."/>
            <person name="Chiamaka E.L."/>
            <person name="Frigard R.A."/>
            <person name="Pippel M."/>
            <person name="Attardo G.M."/>
            <person name="Benoit J.B."/>
            <person name="Bornberg-Bauer E."/>
            <person name="Tobe S.S."/>
        </authorList>
    </citation>
    <scope>NUCLEOTIDE SEQUENCE</scope>
    <source>
        <strain evidence="2">Stay&amp;Tobe</strain>
    </source>
</reference>
<feature type="coiled-coil region" evidence="1">
    <location>
        <begin position="74"/>
        <end position="101"/>
    </location>
</feature>
<evidence type="ECO:0000313" key="2">
    <source>
        <dbReference type="EMBL" id="KAJ9597462.1"/>
    </source>
</evidence>
<dbReference type="AlphaFoldDB" id="A0AAD8EPU7"/>
<dbReference type="EMBL" id="JASPKZ010001607">
    <property type="protein sequence ID" value="KAJ9597462.1"/>
    <property type="molecule type" value="Genomic_DNA"/>
</dbReference>
<feature type="non-terminal residue" evidence="2">
    <location>
        <position position="1"/>
    </location>
</feature>
<sequence length="125" mass="14363">QYVKSMICLSKNIYTYFYSSQYTDVDYSSFSWEEAKHDKHPRDAGTPVMEKLEIEDINDPVELRSLLIDAIEGRNIVLQEKERLEQRAAQLARDNASLKAAFDEGEGSQVVLKERLKVVEAQLAH</sequence>
<proteinExistence type="predicted"/>
<keyword evidence="1" id="KW-0175">Coiled coil</keyword>
<protein>
    <submittedName>
        <fullName evidence="2">Uncharacterized protein</fullName>
    </submittedName>
</protein>
<evidence type="ECO:0000313" key="3">
    <source>
        <dbReference type="Proteomes" id="UP001233999"/>
    </source>
</evidence>
<name>A0AAD8EPU7_DIPPU</name>